<sequence length="100" mass="10942">MDIDTRAAYDALIDDLVADARARADPPENEQVWASVSDRVPDLTGDVCDQILSLSTTAPDAELVEEVTAARDSTDAERKRARAVTVLVQDVETRLDERAD</sequence>
<dbReference type="Proteomes" id="UP001202674">
    <property type="component" value="Unassembled WGS sequence"/>
</dbReference>
<accession>A0AAE3FQ92</accession>
<dbReference type="RefSeq" id="WP_250596112.1">
    <property type="nucleotide sequence ID" value="NZ_JAKRVY010000003.1"/>
</dbReference>
<dbReference type="AlphaFoldDB" id="A0AAE3FQ92"/>
<reference evidence="1 2" key="1">
    <citation type="journal article" date="2022" name="Syst. Appl. Microbiol.">
        <title>Natronocalculus amylovorans gen. nov., sp. nov., and Natranaeroarchaeum aerophilus sp. nov., dominant culturable amylolytic natronoarchaea from hypersaline soda lakes in southwestern Siberia.</title>
        <authorList>
            <person name="Sorokin D.Y."/>
            <person name="Elcheninov A.G."/>
            <person name="Khizhniak T.V."/>
            <person name="Koenen M."/>
            <person name="Bale N.J."/>
            <person name="Damste J.S.S."/>
            <person name="Kublanov I.V."/>
        </authorList>
    </citation>
    <scope>NUCLEOTIDE SEQUENCE [LARGE SCALE GENOMIC DNA]</scope>
    <source>
        <strain evidence="1 2">AArc-St1-1</strain>
    </source>
</reference>
<dbReference type="EMBL" id="JAKRVY010000003">
    <property type="protein sequence ID" value="MCL9813587.1"/>
    <property type="molecule type" value="Genomic_DNA"/>
</dbReference>
<proteinExistence type="predicted"/>
<evidence type="ECO:0000313" key="2">
    <source>
        <dbReference type="Proteomes" id="UP001202674"/>
    </source>
</evidence>
<gene>
    <name evidence="1" type="ORF">AArcSt11_07960</name>
</gene>
<comment type="caution">
    <text evidence="1">The sequence shown here is derived from an EMBL/GenBank/DDBJ whole genome shotgun (WGS) entry which is preliminary data.</text>
</comment>
<keyword evidence="2" id="KW-1185">Reference proteome</keyword>
<evidence type="ECO:0000313" key="1">
    <source>
        <dbReference type="EMBL" id="MCL9813587.1"/>
    </source>
</evidence>
<protein>
    <submittedName>
        <fullName evidence="1">Uncharacterized protein</fullName>
    </submittedName>
</protein>
<name>A0AAE3FQ92_9EURY</name>
<organism evidence="1 2">
    <name type="scientific">Natranaeroarchaeum aerophilus</name>
    <dbReference type="NCBI Taxonomy" id="2917711"/>
    <lineage>
        <taxon>Archaea</taxon>
        <taxon>Methanobacteriati</taxon>
        <taxon>Methanobacteriota</taxon>
        <taxon>Stenosarchaea group</taxon>
        <taxon>Halobacteria</taxon>
        <taxon>Halobacteriales</taxon>
        <taxon>Natronoarchaeaceae</taxon>
        <taxon>Natranaeroarchaeum</taxon>
    </lineage>
</organism>